<reference evidence="1" key="1">
    <citation type="submission" date="2021-03" db="EMBL/GenBank/DDBJ databases">
        <title>Streptomyces poriferae sp. nov., a novel marine sponge-derived Actinobacteria species with anti-MRSA activity.</title>
        <authorList>
            <person name="Sandoval-Powers M."/>
            <person name="Kralova S."/>
            <person name="Nguyen G.-S."/>
            <person name="Fawwal D."/>
            <person name="Degnes K."/>
            <person name="Klinkenberg G."/>
            <person name="Sletta H."/>
            <person name="Wentzel A."/>
            <person name="Liles M.R."/>
        </authorList>
    </citation>
    <scope>NUCLEOTIDE SEQUENCE</scope>
    <source>
        <strain evidence="1">DSM 41794</strain>
    </source>
</reference>
<dbReference type="AlphaFoldDB" id="A0A939FGD2"/>
<name>A0A939FGD2_9ACTN</name>
<comment type="caution">
    <text evidence="1">The sequence shown here is derived from an EMBL/GenBank/DDBJ whole genome shotgun (WGS) entry which is preliminary data.</text>
</comment>
<keyword evidence="2" id="KW-1185">Reference proteome</keyword>
<accession>A0A939FGD2</accession>
<dbReference type="Gene3D" id="3.40.190.290">
    <property type="match status" value="1"/>
</dbReference>
<feature type="non-terminal residue" evidence="1">
    <location>
        <position position="78"/>
    </location>
</feature>
<feature type="non-terminal residue" evidence="1">
    <location>
        <position position="1"/>
    </location>
</feature>
<dbReference type="Proteomes" id="UP000664167">
    <property type="component" value="Unassembled WGS sequence"/>
</dbReference>
<organism evidence="1 2">
    <name type="scientific">Streptomyces beijiangensis</name>
    <dbReference type="NCBI Taxonomy" id="163361"/>
    <lineage>
        <taxon>Bacteria</taxon>
        <taxon>Bacillati</taxon>
        <taxon>Actinomycetota</taxon>
        <taxon>Actinomycetes</taxon>
        <taxon>Kitasatosporales</taxon>
        <taxon>Streptomycetaceae</taxon>
        <taxon>Streptomyces</taxon>
    </lineage>
</organism>
<gene>
    <name evidence="1" type="ORF">J0695_37675</name>
</gene>
<sequence length="78" mass="7912">RTGLDAETLATEGRVVALAAGHPLAARDRVTVADLGVTADTLHGYIEETRSKGHDLAQLLTLVGLGGLTPVLPASVAA</sequence>
<proteinExistence type="predicted"/>
<evidence type="ECO:0000313" key="1">
    <source>
        <dbReference type="EMBL" id="MBO0517448.1"/>
    </source>
</evidence>
<dbReference type="EMBL" id="JAFLRJ010000626">
    <property type="protein sequence ID" value="MBO0517448.1"/>
    <property type="molecule type" value="Genomic_DNA"/>
</dbReference>
<evidence type="ECO:0000313" key="2">
    <source>
        <dbReference type="Proteomes" id="UP000664167"/>
    </source>
</evidence>
<protein>
    <submittedName>
        <fullName evidence="1">LysR family transcriptional regulator</fullName>
    </submittedName>
</protein>